<dbReference type="PANTHER" id="PTHR12526:SF595">
    <property type="entry name" value="BLL5217 PROTEIN"/>
    <property type="match status" value="1"/>
</dbReference>
<dbReference type="InterPro" id="IPR028098">
    <property type="entry name" value="Glyco_trans_4-like_N"/>
</dbReference>
<dbReference type="SUPFAM" id="SSF53756">
    <property type="entry name" value="UDP-Glycosyltransferase/glycogen phosphorylase"/>
    <property type="match status" value="1"/>
</dbReference>
<dbReference type="InterPro" id="IPR001296">
    <property type="entry name" value="Glyco_trans_1"/>
</dbReference>
<proteinExistence type="predicted"/>
<evidence type="ECO:0000259" key="1">
    <source>
        <dbReference type="Pfam" id="PF00534"/>
    </source>
</evidence>
<evidence type="ECO:0000313" key="3">
    <source>
        <dbReference type="EMBL" id="PPQ30566.1"/>
    </source>
</evidence>
<evidence type="ECO:0000313" key="4">
    <source>
        <dbReference type="Proteomes" id="UP000239089"/>
    </source>
</evidence>
<dbReference type="Pfam" id="PF13439">
    <property type="entry name" value="Glyco_transf_4"/>
    <property type="match status" value="1"/>
</dbReference>
<keyword evidence="4" id="KW-1185">Reference proteome</keyword>
<dbReference type="Pfam" id="PF00534">
    <property type="entry name" value="Glycos_transf_1"/>
    <property type="match status" value="1"/>
</dbReference>
<protein>
    <submittedName>
        <fullName evidence="3">Glycosyl transferase</fullName>
    </submittedName>
</protein>
<keyword evidence="3" id="KW-0808">Transferase</keyword>
<gene>
    <name evidence="3" type="ORF">CCR94_12200</name>
</gene>
<dbReference type="RefSeq" id="WP_104508134.1">
    <property type="nucleotide sequence ID" value="NZ_JACIGC010000001.1"/>
</dbReference>
<dbReference type="Proteomes" id="UP000239089">
    <property type="component" value="Unassembled WGS sequence"/>
</dbReference>
<evidence type="ECO:0000259" key="2">
    <source>
        <dbReference type="Pfam" id="PF13439"/>
    </source>
</evidence>
<accession>A0A2S6N7H9</accession>
<reference evidence="3 4" key="1">
    <citation type="journal article" date="2018" name="Arch. Microbiol.">
        <title>New insights into the metabolic potential of the phototrophic purple bacterium Rhodopila globiformis DSM 161(T) from its draft genome sequence and evidence for a vanadium-dependent nitrogenase.</title>
        <authorList>
            <person name="Imhoff J.F."/>
            <person name="Rahn T."/>
            <person name="Kunzel S."/>
            <person name="Neulinger S.C."/>
        </authorList>
    </citation>
    <scope>NUCLEOTIDE SEQUENCE [LARGE SCALE GENOMIC DNA]</scope>
    <source>
        <strain evidence="3 4">DSM 16996</strain>
    </source>
</reference>
<feature type="domain" description="Glycosyl transferase family 1" evidence="1">
    <location>
        <begin position="153"/>
        <end position="282"/>
    </location>
</feature>
<comment type="caution">
    <text evidence="3">The sequence shown here is derived from an EMBL/GenBank/DDBJ whole genome shotgun (WGS) entry which is preliminary data.</text>
</comment>
<dbReference type="GO" id="GO:0016757">
    <property type="term" value="F:glycosyltransferase activity"/>
    <property type="evidence" value="ECO:0007669"/>
    <property type="project" value="InterPro"/>
</dbReference>
<dbReference type="PANTHER" id="PTHR12526">
    <property type="entry name" value="GLYCOSYLTRANSFERASE"/>
    <property type="match status" value="1"/>
</dbReference>
<sequence length="330" mass="37073">MHILLVHNAVIPVFAYGGTERVVFDLGKALTKLGHKVTFLVRPGSRCDFADVRPLDRKKPLFQQIPRNVDIVHVQTLPDFDADNDFDLPYIMTEHGNATTAPTHRFLNTVFISKDQAARHNSDQYVYNGLDWDAYGPVDFTEKRAYYHFLAKAAAPEKNVRGAIDIARAANARLEVLGGHRLNFKRGFRFTPWPGIGFHGMVGGAEKARLLNGSRGLIYPVRWTEPFGLVVIESLYFGCPVFSTPYGSLRELVVEDVGFVSTSQAELVAAVEANAFDPRRCHDYARENFNAMAMARGYLEKYEIIVNGGKLHARQPWLTDKSTDMLPWAS</sequence>
<feature type="domain" description="Glycosyltransferase subfamily 4-like N-terminal" evidence="2">
    <location>
        <begin position="16"/>
        <end position="111"/>
    </location>
</feature>
<dbReference type="Gene3D" id="3.40.50.2000">
    <property type="entry name" value="Glycogen Phosphorylase B"/>
    <property type="match status" value="2"/>
</dbReference>
<name>A0A2S6N7H9_9HYPH</name>
<dbReference type="EMBL" id="NHSJ01000075">
    <property type="protein sequence ID" value="PPQ30566.1"/>
    <property type="molecule type" value="Genomic_DNA"/>
</dbReference>
<dbReference type="OrthoDB" id="9801573at2"/>
<dbReference type="AlphaFoldDB" id="A0A2S6N7H9"/>
<organism evidence="3 4">
    <name type="scientific">Rhodoblastus sphagnicola</name>
    <dbReference type="NCBI Taxonomy" id="333368"/>
    <lineage>
        <taxon>Bacteria</taxon>
        <taxon>Pseudomonadati</taxon>
        <taxon>Pseudomonadota</taxon>
        <taxon>Alphaproteobacteria</taxon>
        <taxon>Hyphomicrobiales</taxon>
        <taxon>Rhodoblastaceae</taxon>
        <taxon>Rhodoblastus</taxon>
    </lineage>
</organism>